<evidence type="ECO:0000256" key="1">
    <source>
        <dbReference type="ARBA" id="ARBA00008383"/>
    </source>
</evidence>
<sequence length="861" mass="94016">MTALSADSGDSFLSGIRVLEIADELGEYCGKLLAGLGADVVKVEPPGGEVTRGYGPFRGDVEDVEDSLHFWHYNHGKRSVVLDLDTDGGRRRFGELAAVADVVLDTRRRGYLEERGLGADRLRAARPELVTVRISPFGDTGPWADREAGDLVHLALGGVVMNCGYDPGPAGEYDTPPIAPQMWQSYHITGEMAVMAILGALTHRLDSGAGQHLDVSVHQAVSANTETDIPDWVMLRQEHHRLTGRHSMPASSVPSLALTKDGRYVMPYRTYLKSFAANWEAQLRVLRKFGMQADLDAPEFQDEDYRYVPRNAARINQVLDEFVGRMLFDADIWRDAQAEGLPWAPVRRPEENADDEHWRARGTFVDVRHPELDETYTYVGSRWYCPDVPWVVGTRPPRLGEHADEVAAEWAAPRAAVEPAERPARTTARTTSATGAPFALAGVRVLDLSWMLASAGSGRFLAALGAEVIKVEHESRWDAVRFGQGMAPPGGRAQRDAATEAIPTPEPTGPDCNGMFMEVNSGKLGMSLDLKHPRSRAVLEDLVRASDVLVEGFSPGTMERMGLGYARLAELNPRIVYVQQSGFGQYGTYGQARAFGPTAQAFSGLTEMSGLPEPFPPAGIGYSYLDWFGAYNMANAVLAGIYRQRRTGEGCYIDASQTEMGIYLAGTAILDHSVNGRRWQRHGNTSPYKAAAPHGVFRTRGTDRWIALSVFTPEQWAGLVEVLGEPALADERFATPAGRLAAAEELDGLVAAAVRNHEGRALMDVLQERGVPAGVCQTVEDRYDLDPQLRHLQWTVELPQPAIGTWPIRQLPVALGATPADAGGPYGRSGPSYGQDTDHVLREVLGYEAARISELRADGAV</sequence>
<name>A0ABN2MJS6_9PSEU</name>
<dbReference type="PANTHER" id="PTHR48228">
    <property type="entry name" value="SUCCINYL-COA--D-CITRAMALATE COA-TRANSFERASE"/>
    <property type="match status" value="1"/>
</dbReference>
<dbReference type="Gene3D" id="3.40.50.10540">
    <property type="entry name" value="Crotonobetainyl-coa:carnitine coa-transferase, domain 1"/>
    <property type="match status" value="2"/>
</dbReference>
<dbReference type="Gene3D" id="3.30.1540.10">
    <property type="entry name" value="formyl-coa transferase, domain 3"/>
    <property type="match status" value="2"/>
</dbReference>
<accession>A0ABN2MJS6</accession>
<dbReference type="InterPro" id="IPR044855">
    <property type="entry name" value="CoA-Trfase_III_dom3_sf"/>
</dbReference>
<keyword evidence="2" id="KW-0808">Transferase</keyword>
<evidence type="ECO:0000256" key="2">
    <source>
        <dbReference type="ARBA" id="ARBA00022679"/>
    </source>
</evidence>
<dbReference type="InterPro" id="IPR050509">
    <property type="entry name" value="CoA-transferase_III"/>
</dbReference>
<protein>
    <recommendedName>
        <fullName evidence="5">Acyl-CoA transferase</fullName>
    </recommendedName>
</protein>
<keyword evidence="4" id="KW-1185">Reference proteome</keyword>
<dbReference type="PANTHER" id="PTHR48228:SF6">
    <property type="entry name" value="L-CARNITINE COA-TRANSFERASE"/>
    <property type="match status" value="1"/>
</dbReference>
<proteinExistence type="inferred from homology"/>
<evidence type="ECO:0000313" key="3">
    <source>
        <dbReference type="EMBL" id="GAA1828471.1"/>
    </source>
</evidence>
<dbReference type="Pfam" id="PF02515">
    <property type="entry name" value="CoA_transf_3"/>
    <property type="match status" value="2"/>
</dbReference>
<reference evidence="3 4" key="1">
    <citation type="journal article" date="2019" name="Int. J. Syst. Evol. Microbiol.">
        <title>The Global Catalogue of Microorganisms (GCM) 10K type strain sequencing project: providing services to taxonomists for standard genome sequencing and annotation.</title>
        <authorList>
            <consortium name="The Broad Institute Genomics Platform"/>
            <consortium name="The Broad Institute Genome Sequencing Center for Infectious Disease"/>
            <person name="Wu L."/>
            <person name="Ma J."/>
        </authorList>
    </citation>
    <scope>NUCLEOTIDE SEQUENCE [LARGE SCALE GENOMIC DNA]</scope>
    <source>
        <strain evidence="3 4">JCM 16009</strain>
    </source>
</reference>
<evidence type="ECO:0000313" key="4">
    <source>
        <dbReference type="Proteomes" id="UP001500449"/>
    </source>
</evidence>
<gene>
    <name evidence="3" type="ORF">GCM10009836_02770</name>
</gene>
<comment type="caution">
    <text evidence="3">The sequence shown here is derived from an EMBL/GenBank/DDBJ whole genome shotgun (WGS) entry which is preliminary data.</text>
</comment>
<dbReference type="InterPro" id="IPR023606">
    <property type="entry name" value="CoA-Trfase_III_dom_1_sf"/>
</dbReference>
<dbReference type="RefSeq" id="WP_344411650.1">
    <property type="nucleotide sequence ID" value="NZ_BAAAQK010000001.1"/>
</dbReference>
<comment type="similarity">
    <text evidence="1">Belongs to the CoA-transferase III family.</text>
</comment>
<dbReference type="SUPFAM" id="SSF89796">
    <property type="entry name" value="CoA-transferase family III (CaiB/BaiF)"/>
    <property type="match status" value="2"/>
</dbReference>
<organism evidence="3 4">
    <name type="scientific">Pseudonocardia ailaonensis</name>
    <dbReference type="NCBI Taxonomy" id="367279"/>
    <lineage>
        <taxon>Bacteria</taxon>
        <taxon>Bacillati</taxon>
        <taxon>Actinomycetota</taxon>
        <taxon>Actinomycetes</taxon>
        <taxon>Pseudonocardiales</taxon>
        <taxon>Pseudonocardiaceae</taxon>
        <taxon>Pseudonocardia</taxon>
    </lineage>
</organism>
<dbReference type="Proteomes" id="UP001500449">
    <property type="component" value="Unassembled WGS sequence"/>
</dbReference>
<evidence type="ECO:0008006" key="5">
    <source>
        <dbReference type="Google" id="ProtNLM"/>
    </source>
</evidence>
<dbReference type="EMBL" id="BAAAQK010000001">
    <property type="protein sequence ID" value="GAA1828471.1"/>
    <property type="molecule type" value="Genomic_DNA"/>
</dbReference>
<dbReference type="InterPro" id="IPR003673">
    <property type="entry name" value="CoA-Trfase_fam_III"/>
</dbReference>